<dbReference type="FunFam" id="3.40.50.720:FF:000173">
    <property type="entry name" value="3-oxoacyl-[acyl-carrier protein] reductase"/>
    <property type="match status" value="1"/>
</dbReference>
<keyword evidence="2 3" id="KW-0560">Oxidoreductase</keyword>
<protein>
    <submittedName>
        <fullName evidence="3">3-oxoacyl-ACP reductase</fullName>
        <ecNumber evidence="3">1.1.1.100</ecNumber>
    </submittedName>
</protein>
<organism evidence="3 4">
    <name type="scientific">Staphylococcus equorum</name>
    <dbReference type="NCBI Taxonomy" id="246432"/>
    <lineage>
        <taxon>Bacteria</taxon>
        <taxon>Bacillati</taxon>
        <taxon>Bacillota</taxon>
        <taxon>Bacilli</taxon>
        <taxon>Bacillales</taxon>
        <taxon>Staphylococcaceae</taxon>
        <taxon>Staphylococcus</taxon>
    </lineage>
</organism>
<evidence type="ECO:0000256" key="1">
    <source>
        <dbReference type="ARBA" id="ARBA00006484"/>
    </source>
</evidence>
<dbReference type="EMBL" id="JAMBQA010000001">
    <property type="protein sequence ID" value="MDG0844696.1"/>
    <property type="molecule type" value="Genomic_DNA"/>
</dbReference>
<dbReference type="PANTHER" id="PTHR43639">
    <property type="entry name" value="OXIDOREDUCTASE, SHORT-CHAIN DEHYDROGENASE/REDUCTASE FAMILY (AFU_ORTHOLOGUE AFUA_5G02870)"/>
    <property type="match status" value="1"/>
</dbReference>
<proteinExistence type="inferred from homology"/>
<dbReference type="InterPro" id="IPR036291">
    <property type="entry name" value="NAD(P)-bd_dom_sf"/>
</dbReference>
<dbReference type="PRINTS" id="PR00080">
    <property type="entry name" value="SDRFAMILY"/>
</dbReference>
<accession>A0A9X4L296</accession>
<dbReference type="RefSeq" id="WP_002507876.1">
    <property type="nucleotide sequence ID" value="NZ_CP065710.1"/>
</dbReference>
<name>A0A9X4L296_9STAP</name>
<evidence type="ECO:0000256" key="2">
    <source>
        <dbReference type="ARBA" id="ARBA00023002"/>
    </source>
</evidence>
<dbReference type="EC" id="1.1.1.100" evidence="3"/>
<dbReference type="SUPFAM" id="SSF51735">
    <property type="entry name" value="NAD(P)-binding Rossmann-fold domains"/>
    <property type="match status" value="1"/>
</dbReference>
<comment type="caution">
    <text evidence="3">The sequence shown here is derived from an EMBL/GenBank/DDBJ whole genome shotgun (WGS) entry which is preliminary data.</text>
</comment>
<dbReference type="NCBIfam" id="NF006393">
    <property type="entry name" value="PRK08642.1"/>
    <property type="match status" value="1"/>
</dbReference>
<dbReference type="Proteomes" id="UP001152422">
    <property type="component" value="Unassembled WGS sequence"/>
</dbReference>
<evidence type="ECO:0000313" key="4">
    <source>
        <dbReference type="Proteomes" id="UP001152422"/>
    </source>
</evidence>
<dbReference type="AlphaFoldDB" id="A0A9X4L296"/>
<keyword evidence="4" id="KW-1185">Reference proteome</keyword>
<dbReference type="GO" id="GO:0004316">
    <property type="term" value="F:3-oxoacyl-[acyl-carrier-protein] reductase (NADPH) activity"/>
    <property type="evidence" value="ECO:0007669"/>
    <property type="project" value="UniProtKB-EC"/>
</dbReference>
<dbReference type="Pfam" id="PF13561">
    <property type="entry name" value="adh_short_C2"/>
    <property type="match status" value="1"/>
</dbReference>
<sequence>MNKTILVTGSSRGLGATIAKTLSQQGYNIIINYYKNKSLAEDLVSDIGSDHAIAIQADVTNRNDIDHLIEQATQYFGKIDVVINNALVGFKFDPTQQKSFTDLAWDDYQQQIDGTLKAAFNVTQSVMPQFLERQQGIIISIGTNLYQNPVVPYHEYTTAKAGLIGFTRNIAAELGKFGIRANVVSGGLLKTTDASATTTSEVFDMIAQTTPLKRVTSPQDIANMVAYLASEQANGITGQNFTVDGGLTMN</sequence>
<evidence type="ECO:0000313" key="3">
    <source>
        <dbReference type="EMBL" id="MDG0844696.1"/>
    </source>
</evidence>
<gene>
    <name evidence="3" type="ORF">M4L89_00380</name>
</gene>
<dbReference type="PANTHER" id="PTHR43639:SF1">
    <property type="entry name" value="SHORT-CHAIN DEHYDROGENASE_REDUCTASE FAMILY PROTEIN"/>
    <property type="match status" value="1"/>
</dbReference>
<dbReference type="Gene3D" id="3.40.50.720">
    <property type="entry name" value="NAD(P)-binding Rossmann-like Domain"/>
    <property type="match status" value="1"/>
</dbReference>
<comment type="similarity">
    <text evidence="1">Belongs to the short-chain dehydrogenases/reductases (SDR) family.</text>
</comment>
<dbReference type="InterPro" id="IPR002347">
    <property type="entry name" value="SDR_fam"/>
</dbReference>
<dbReference type="PRINTS" id="PR00081">
    <property type="entry name" value="GDHRDH"/>
</dbReference>
<reference evidence="3" key="1">
    <citation type="submission" date="2022-05" db="EMBL/GenBank/DDBJ databases">
        <title>Comparative genomics of Staphylococcus equorum isolates.</title>
        <authorList>
            <person name="Luelf R.H."/>
        </authorList>
    </citation>
    <scope>NUCLEOTIDE SEQUENCE</scope>
    <source>
        <strain evidence="3">TMW 2.2497</strain>
    </source>
</reference>